<accession>A0AAE1CV69</accession>
<feature type="domain" description="Spt20-like SEP" evidence="3">
    <location>
        <begin position="84"/>
        <end position="221"/>
    </location>
</feature>
<feature type="region of interest" description="Disordered" evidence="2">
    <location>
        <begin position="773"/>
        <end position="800"/>
    </location>
</feature>
<dbReference type="AlphaFoldDB" id="A0AAE1CV69"/>
<feature type="compositionally biased region" description="Low complexity" evidence="2">
    <location>
        <begin position="632"/>
        <end position="651"/>
    </location>
</feature>
<dbReference type="GO" id="GO:0003712">
    <property type="term" value="F:transcription coregulator activity"/>
    <property type="evidence" value="ECO:0007669"/>
    <property type="project" value="InterPro"/>
</dbReference>
<reference evidence="4" key="1">
    <citation type="journal article" date="2023" name="G3 (Bethesda)">
        <title>A reference genome for the long-term kleptoplast-retaining sea slug Elysia crispata morphotype clarki.</title>
        <authorList>
            <person name="Eastman K.E."/>
            <person name="Pendleton A.L."/>
            <person name="Shaikh M.A."/>
            <person name="Suttiyut T."/>
            <person name="Ogas R."/>
            <person name="Tomko P."/>
            <person name="Gavelis G."/>
            <person name="Widhalm J.R."/>
            <person name="Wisecaver J.H."/>
        </authorList>
    </citation>
    <scope>NUCLEOTIDE SEQUENCE</scope>
    <source>
        <strain evidence="4">ECLA1</strain>
    </source>
</reference>
<feature type="compositionally biased region" description="Low complexity" evidence="2">
    <location>
        <begin position="665"/>
        <end position="677"/>
    </location>
</feature>
<dbReference type="GO" id="GO:0006357">
    <property type="term" value="P:regulation of transcription by RNA polymerase II"/>
    <property type="evidence" value="ECO:0007669"/>
    <property type="project" value="TreeGrafter"/>
</dbReference>
<evidence type="ECO:0000259" key="3">
    <source>
        <dbReference type="Pfam" id="PF12090"/>
    </source>
</evidence>
<dbReference type="PANTHER" id="PTHR13526:SF8">
    <property type="entry name" value="TRANSCRIPTION FACTOR SPT20 HOMOLOG"/>
    <property type="match status" value="1"/>
</dbReference>
<gene>
    <name evidence="4" type="ORF">RRG08_039688</name>
</gene>
<dbReference type="EMBL" id="JAWDGP010006599">
    <property type="protein sequence ID" value="KAK3738280.1"/>
    <property type="molecule type" value="Genomic_DNA"/>
</dbReference>
<protein>
    <recommendedName>
        <fullName evidence="3">Spt20-like SEP domain-containing protein</fullName>
    </recommendedName>
</protein>
<feature type="region of interest" description="Disordered" evidence="2">
    <location>
        <begin position="976"/>
        <end position="1002"/>
    </location>
</feature>
<dbReference type="PANTHER" id="PTHR13526">
    <property type="entry name" value="TRANSCRIPTION FACTOR SPT20 HOMOLOG"/>
    <property type="match status" value="1"/>
</dbReference>
<dbReference type="Proteomes" id="UP001283361">
    <property type="component" value="Unassembled WGS sequence"/>
</dbReference>
<feature type="compositionally biased region" description="Low complexity" evidence="2">
    <location>
        <begin position="593"/>
        <end position="613"/>
    </location>
</feature>
<feature type="region of interest" description="Disordered" evidence="2">
    <location>
        <begin position="560"/>
        <end position="677"/>
    </location>
</feature>
<name>A0AAE1CV69_9GAST</name>
<evidence type="ECO:0000256" key="1">
    <source>
        <dbReference type="ARBA" id="ARBA00009112"/>
    </source>
</evidence>
<keyword evidence="5" id="KW-1185">Reference proteome</keyword>
<evidence type="ECO:0000313" key="4">
    <source>
        <dbReference type="EMBL" id="KAK3738280.1"/>
    </source>
</evidence>
<organism evidence="4 5">
    <name type="scientific">Elysia crispata</name>
    <name type="common">lettuce slug</name>
    <dbReference type="NCBI Taxonomy" id="231223"/>
    <lineage>
        <taxon>Eukaryota</taxon>
        <taxon>Metazoa</taxon>
        <taxon>Spiralia</taxon>
        <taxon>Lophotrochozoa</taxon>
        <taxon>Mollusca</taxon>
        <taxon>Gastropoda</taxon>
        <taxon>Heterobranchia</taxon>
        <taxon>Euthyneura</taxon>
        <taxon>Panpulmonata</taxon>
        <taxon>Sacoglossa</taxon>
        <taxon>Placobranchoidea</taxon>
        <taxon>Plakobranchidae</taxon>
        <taxon>Elysia</taxon>
    </lineage>
</organism>
<proteinExistence type="inferred from homology"/>
<dbReference type="Pfam" id="PF12090">
    <property type="entry name" value="Spt20_SEP"/>
    <property type="match status" value="1"/>
</dbReference>
<comment type="caution">
    <text evidence="4">The sequence shown here is derived from an EMBL/GenBank/DDBJ whole genome shotgun (WGS) entry which is preliminary data.</text>
</comment>
<dbReference type="GO" id="GO:0000124">
    <property type="term" value="C:SAGA complex"/>
    <property type="evidence" value="ECO:0007669"/>
    <property type="project" value="InterPro"/>
</dbReference>
<dbReference type="InterPro" id="IPR021950">
    <property type="entry name" value="Spt20"/>
</dbReference>
<feature type="compositionally biased region" description="Low complexity" evidence="2">
    <location>
        <begin position="568"/>
        <end position="582"/>
    </location>
</feature>
<comment type="similarity">
    <text evidence="1">Belongs to the SPT20 family.</text>
</comment>
<feature type="compositionally biased region" description="Polar residues" evidence="2">
    <location>
        <begin position="652"/>
        <end position="664"/>
    </location>
</feature>
<dbReference type="InterPro" id="IPR046468">
    <property type="entry name" value="Spt20-like_SEP"/>
</dbReference>
<evidence type="ECO:0000256" key="2">
    <source>
        <dbReference type="SAM" id="MobiDB-lite"/>
    </source>
</evidence>
<feature type="compositionally biased region" description="Polar residues" evidence="2">
    <location>
        <begin position="777"/>
        <end position="795"/>
    </location>
</feature>
<sequence>MSLSISPDIERAMEYAEYVLACSEQSPINFVKPSSSSSNKSKSIHQKLTDLFIEETMREPENENVVYASNLLAKLAKRERLNCMVLSLYPGNEGYSIMLRSRSGVESETMKLPYEESEILEFIDAAQLPPFLLDLLEKAQMNVFYSGCVVVEVRDYRRSATGSHDTQYVLLRPSAQSILRDIRAMSCDGHPWSQDDLHCLESELLLATEEPLCLDPSPAVMFVENAIQYREKLFNDPALKRSIKKHTQAALNRKRKLSQATAPKNMRLHDFLARKRERAKSSTAPGINKARLVIDHFKKTSQPTLSMPDSIDVKKYAKLPDSSPSDGMIFVEEHTLERDLAQERHMMARITIYQPQLADNYIGDFYLDHDYMQGRTGEEGRRCRFVSGSRQCVDRYLQQFIDLFTEKGKLQVKISIQKANEANPTVYYTQGVTPAATVSTPSPAPSPAQSALAISNAQALMKQVAAAGQQAAGSQQQSQTGQIVGKAGDVSGMVASLAAKRNIPIQLSLSISPASSLASSSHGKGLVAGAGLPSSLSAQFIASSIQSGSIMTAQRIKVPASVSSQLRTNSSSMTSTTSTTKSPAASLIAIPKAATSTPTPTPSPSARAPTPTSGGVSRRASATELSQHLVSASGQQQQQQAQQNLQSFLQGLTSGSSQNASGDAQSSLSQQQQQQSGGITNISIGNLSNLPPNINIQGLTGIPGVNITNLSGLQQMQIAVPVPITMINNNPSLLQTQSGLLGTSSSTSGSGATTYVTMVTALQATSSTCSTTSSTTVAISPQVPTSSGQTSNSAPTLLPQGSAGMLSFPVGLSGLTQLMPVTSKTQGGQSIRAPTGVPLLQLQGQQGPIQLLSLQQQRGGQVKAASLVSASQGGQAGVARLTAQGGTTSAVPLSSVLTSQQMTALGVGGKPGQAGAGAPITAQQLLQLTGGAAPTALGQAGGQQLATHVAFQKAPGAGGVGQTLQFHQLHLKPGTATLTQSQGQGVAGKGKGKKRTTPTPPK</sequence>
<evidence type="ECO:0000313" key="5">
    <source>
        <dbReference type="Proteomes" id="UP001283361"/>
    </source>
</evidence>